<evidence type="ECO:0000313" key="1">
    <source>
        <dbReference type="EMBL" id="SFV85840.1"/>
    </source>
</evidence>
<sequence>MLKGLLVGFLLKNSGVEESFFRNIRNIEDDGFALVKSSLSIGVGNL</sequence>
<organism evidence="1">
    <name type="scientific">hydrothermal vent metagenome</name>
    <dbReference type="NCBI Taxonomy" id="652676"/>
    <lineage>
        <taxon>unclassified sequences</taxon>
        <taxon>metagenomes</taxon>
        <taxon>ecological metagenomes</taxon>
    </lineage>
</organism>
<proteinExistence type="predicted"/>
<gene>
    <name evidence="1" type="ORF">MNB_SUP05-9-950</name>
</gene>
<accession>A0A1W1DVU0</accession>
<protein>
    <submittedName>
        <fullName evidence="1">Uncharacterized protein</fullName>
    </submittedName>
</protein>
<dbReference type="AlphaFoldDB" id="A0A1W1DVU0"/>
<reference evidence="1" key="1">
    <citation type="submission" date="2016-10" db="EMBL/GenBank/DDBJ databases">
        <authorList>
            <person name="de Groot N.N."/>
        </authorList>
    </citation>
    <scope>NUCLEOTIDE SEQUENCE</scope>
</reference>
<dbReference type="EMBL" id="FPHX01000221">
    <property type="protein sequence ID" value="SFV85840.1"/>
    <property type="molecule type" value="Genomic_DNA"/>
</dbReference>
<name>A0A1W1DVU0_9ZZZZ</name>